<feature type="transmembrane region" description="Helical" evidence="1">
    <location>
        <begin position="76"/>
        <end position="96"/>
    </location>
</feature>
<protein>
    <submittedName>
        <fullName evidence="3">DUF3566 domain-containing protein</fullName>
    </submittedName>
</protein>
<evidence type="ECO:0000256" key="1">
    <source>
        <dbReference type="SAM" id="Phobius"/>
    </source>
</evidence>
<keyword evidence="1" id="KW-0472">Membrane</keyword>
<accession>A0ABT4IFX2</accession>
<feature type="transmembrane region" description="Helical" evidence="1">
    <location>
        <begin position="49"/>
        <end position="70"/>
    </location>
</feature>
<organism evidence="3 4">
    <name type="scientific">Methanocorpusculum petauri</name>
    <dbReference type="NCBI Taxonomy" id="3002863"/>
    <lineage>
        <taxon>Archaea</taxon>
        <taxon>Methanobacteriati</taxon>
        <taxon>Methanobacteriota</taxon>
        <taxon>Stenosarchaea group</taxon>
        <taxon>Methanomicrobia</taxon>
        <taxon>Methanomicrobiales</taxon>
        <taxon>Methanocorpusculaceae</taxon>
        <taxon>Methanocorpusculum</taxon>
    </lineage>
</organism>
<name>A0ABT4IFX2_9EURY</name>
<keyword evidence="1" id="KW-0812">Transmembrane</keyword>
<evidence type="ECO:0000313" key="3">
    <source>
        <dbReference type="EMBL" id="MCZ0860624.1"/>
    </source>
</evidence>
<proteinExistence type="predicted"/>
<sequence length="101" mass="10342">MDTKEVRHVDVWSAAKLSAAIYLVFAVIYGIIAMIIAVFGMAAIPGTSAVVTLGGGIVAVLISVVIVAVLGMIIGFIFGAIAAFIYNLAAGVFGGLKIDLE</sequence>
<dbReference type="EMBL" id="JAPTGB010000009">
    <property type="protein sequence ID" value="MCZ0860624.1"/>
    <property type="molecule type" value="Genomic_DNA"/>
</dbReference>
<keyword evidence="1" id="KW-1133">Transmembrane helix</keyword>
<dbReference type="RefSeq" id="WP_268924838.1">
    <property type="nucleotide sequence ID" value="NZ_JAPTGB010000009.1"/>
</dbReference>
<keyword evidence="4" id="KW-1185">Reference proteome</keyword>
<gene>
    <name evidence="3" type="ORF">O0S10_05180</name>
</gene>
<feature type="transmembrane region" description="Helical" evidence="1">
    <location>
        <begin position="20"/>
        <end position="42"/>
    </location>
</feature>
<feature type="domain" description="DUF3566" evidence="2">
    <location>
        <begin position="5"/>
        <end position="100"/>
    </location>
</feature>
<reference evidence="3" key="1">
    <citation type="submission" date="2022-12" db="EMBL/GenBank/DDBJ databases">
        <title>Isolation and characterisation of novel Methanocorpusculum spp. from native Australian herbivores indicates the genus is ancestrally host-associated.</title>
        <authorList>
            <person name="Volmer J.G."/>
            <person name="Soo R.M."/>
            <person name="Evans P.N."/>
            <person name="Hoedt E.C."/>
            <person name="Astorga Alsina A.L."/>
            <person name="Woodcroft B.J."/>
            <person name="Tyson G.W."/>
            <person name="Hugenholtz P."/>
            <person name="Morrison M."/>
        </authorList>
    </citation>
    <scope>NUCLEOTIDE SEQUENCE</scope>
    <source>
        <strain evidence="3">MG</strain>
    </source>
</reference>
<dbReference type="Proteomes" id="UP001141422">
    <property type="component" value="Unassembled WGS sequence"/>
</dbReference>
<evidence type="ECO:0000313" key="4">
    <source>
        <dbReference type="Proteomes" id="UP001141422"/>
    </source>
</evidence>
<dbReference type="Pfam" id="PF12089">
    <property type="entry name" value="DUF3566"/>
    <property type="match status" value="1"/>
</dbReference>
<dbReference type="InterPro" id="IPR021949">
    <property type="entry name" value="DUF3566_TM"/>
</dbReference>
<comment type="caution">
    <text evidence="3">The sequence shown here is derived from an EMBL/GenBank/DDBJ whole genome shotgun (WGS) entry which is preliminary data.</text>
</comment>
<evidence type="ECO:0000259" key="2">
    <source>
        <dbReference type="Pfam" id="PF12089"/>
    </source>
</evidence>